<keyword evidence="2" id="KW-0813">Transport</keyword>
<dbReference type="PROSITE" id="PS50850">
    <property type="entry name" value="MFS"/>
    <property type="match status" value="1"/>
</dbReference>
<dbReference type="GO" id="GO:0016020">
    <property type="term" value="C:membrane"/>
    <property type="evidence" value="ECO:0007669"/>
    <property type="project" value="UniProtKB-SubCell"/>
</dbReference>
<dbReference type="Proteomes" id="UP000015103">
    <property type="component" value="Unassembled WGS sequence"/>
</dbReference>
<dbReference type="InParanoid" id="T1HEN6"/>
<dbReference type="GO" id="GO:0015293">
    <property type="term" value="F:symporter activity"/>
    <property type="evidence" value="ECO:0007669"/>
    <property type="project" value="UniProtKB-KW"/>
</dbReference>
<evidence type="ECO:0000256" key="6">
    <source>
        <dbReference type="ARBA" id="ARBA00023136"/>
    </source>
</evidence>
<evidence type="ECO:0000256" key="1">
    <source>
        <dbReference type="ARBA" id="ARBA00004141"/>
    </source>
</evidence>
<keyword evidence="6" id="KW-0472">Membrane</keyword>
<dbReference type="AlphaFoldDB" id="T1HEN6"/>
<keyword evidence="4" id="KW-0769">Symport</keyword>
<reference evidence="8" key="1">
    <citation type="submission" date="2015-05" db="UniProtKB">
        <authorList>
            <consortium name="EnsemblMetazoa"/>
        </authorList>
    </citation>
    <scope>IDENTIFICATION</scope>
</reference>
<dbReference type="InterPro" id="IPR011701">
    <property type="entry name" value="MFS"/>
</dbReference>
<comment type="subcellular location">
    <subcellularLocation>
        <location evidence="1">Membrane</location>
        <topology evidence="1">Multi-pass membrane protein</topology>
    </subcellularLocation>
</comment>
<dbReference type="InterPro" id="IPR036259">
    <property type="entry name" value="MFS_trans_sf"/>
</dbReference>
<dbReference type="InterPro" id="IPR020846">
    <property type="entry name" value="MFS_dom"/>
</dbReference>
<dbReference type="HOGENOM" id="CLU_001265_5_0_1"/>
<dbReference type="STRING" id="13249.T1HEN6"/>
<evidence type="ECO:0000256" key="5">
    <source>
        <dbReference type="ARBA" id="ARBA00022989"/>
    </source>
</evidence>
<evidence type="ECO:0000256" key="4">
    <source>
        <dbReference type="ARBA" id="ARBA00022847"/>
    </source>
</evidence>
<organism evidence="8 9">
    <name type="scientific">Rhodnius prolixus</name>
    <name type="common">Triatomid bug</name>
    <dbReference type="NCBI Taxonomy" id="13249"/>
    <lineage>
        <taxon>Eukaryota</taxon>
        <taxon>Metazoa</taxon>
        <taxon>Ecdysozoa</taxon>
        <taxon>Arthropoda</taxon>
        <taxon>Hexapoda</taxon>
        <taxon>Insecta</taxon>
        <taxon>Pterygota</taxon>
        <taxon>Neoptera</taxon>
        <taxon>Paraneoptera</taxon>
        <taxon>Hemiptera</taxon>
        <taxon>Heteroptera</taxon>
        <taxon>Panheteroptera</taxon>
        <taxon>Cimicomorpha</taxon>
        <taxon>Reduviidae</taxon>
        <taxon>Triatominae</taxon>
        <taxon>Rhodnius</taxon>
    </lineage>
</organism>
<dbReference type="EnsemblMetazoa" id="RPRC002508-RA">
    <property type="protein sequence ID" value="RPRC002508-PA"/>
    <property type="gene ID" value="RPRC002508"/>
</dbReference>
<dbReference type="Gene3D" id="1.20.1250.20">
    <property type="entry name" value="MFS general substrate transporter like domains"/>
    <property type="match status" value="2"/>
</dbReference>
<evidence type="ECO:0000256" key="3">
    <source>
        <dbReference type="ARBA" id="ARBA00022692"/>
    </source>
</evidence>
<dbReference type="OMA" id="VINIMCF"/>
<evidence type="ECO:0000313" key="9">
    <source>
        <dbReference type="Proteomes" id="UP000015103"/>
    </source>
</evidence>
<accession>T1HEN6</accession>
<dbReference type="PANTHER" id="PTHR11662:SF399">
    <property type="entry name" value="FI19708P1-RELATED"/>
    <property type="match status" value="1"/>
</dbReference>
<dbReference type="EMBL" id="ACPB03012804">
    <property type="status" value="NOT_ANNOTATED_CDS"/>
    <property type="molecule type" value="Genomic_DNA"/>
</dbReference>
<dbReference type="SUPFAM" id="SSF103473">
    <property type="entry name" value="MFS general substrate transporter"/>
    <property type="match status" value="1"/>
</dbReference>
<keyword evidence="3" id="KW-0812">Transmembrane</keyword>
<proteinExistence type="predicted"/>
<dbReference type="InterPro" id="IPR050382">
    <property type="entry name" value="MFS_Na/Anion_cotransporter"/>
</dbReference>
<evidence type="ECO:0000313" key="8">
    <source>
        <dbReference type="EnsemblMetazoa" id="RPRC002508-PA"/>
    </source>
</evidence>
<evidence type="ECO:0000259" key="7">
    <source>
        <dbReference type="PROSITE" id="PS50850"/>
    </source>
</evidence>
<evidence type="ECO:0000256" key="2">
    <source>
        <dbReference type="ARBA" id="ARBA00022448"/>
    </source>
</evidence>
<sequence>MEFHWTAAQQGKLHAAFFWGYVTTQLVGGILSDLYNHKIVFVFGMLSTCVFTAATPPITRRFGWIGLIVCRILVGMVQGVYYNSLYSIVAYWIPHRQRATFGTLIYTGGQLGYAMSIFFTAHLLLAYFEWTGIFYLYAILGVFFTLIFIFTTYSFPSDVPKMSEEEQEIFEEYYSEHIEIRKVNLIPIKEIIMNRHVWAIFFAFFGQDWGLFTLVTSLPTYIRTVLRVDLKNNGMLNGVPFLTAFIIALLVGVVADIVEKKQLISLTWNRKIVCITSTTVHSLCYLGIAYAECELTLAVMSFIFGITALGLFYCSVKVNIFDLSPNFAGTVGSIGQMGGCCAGVAAPYIVGLLTPNSFRSEWKTVFWITFAIVFSGGILFFILASAEEQPFNNVLRNDEENYSDTELQSYVPQNSDSFNNL</sequence>
<dbReference type="VEuPathDB" id="VectorBase:RPRC002508"/>
<dbReference type="EMBL" id="ACPB03012805">
    <property type="status" value="NOT_ANNOTATED_CDS"/>
    <property type="molecule type" value="Genomic_DNA"/>
</dbReference>
<keyword evidence="9" id="KW-1185">Reference proteome</keyword>
<dbReference type="Pfam" id="PF07690">
    <property type="entry name" value="MFS_1"/>
    <property type="match status" value="1"/>
</dbReference>
<keyword evidence="5" id="KW-1133">Transmembrane helix</keyword>
<dbReference type="FunFam" id="1.20.1250.20:FF:000003">
    <property type="entry name" value="Solute carrier family 17 member 3"/>
    <property type="match status" value="1"/>
</dbReference>
<protein>
    <submittedName>
        <fullName evidence="8">MFS domain-containing protein</fullName>
    </submittedName>
</protein>
<feature type="domain" description="Major facilitator superfamily (MFS) profile" evidence="7">
    <location>
        <begin position="1"/>
        <end position="388"/>
    </location>
</feature>
<dbReference type="eggNOG" id="KOG2532">
    <property type="taxonomic scope" value="Eukaryota"/>
</dbReference>
<name>T1HEN6_RHOPR</name>
<dbReference type="PANTHER" id="PTHR11662">
    <property type="entry name" value="SOLUTE CARRIER FAMILY 17"/>
    <property type="match status" value="1"/>
</dbReference>
<dbReference type="GO" id="GO:0006820">
    <property type="term" value="P:monoatomic anion transport"/>
    <property type="evidence" value="ECO:0007669"/>
    <property type="project" value="TreeGrafter"/>
</dbReference>